<evidence type="ECO:0008006" key="5">
    <source>
        <dbReference type="Google" id="ProtNLM"/>
    </source>
</evidence>
<reference evidence="4" key="1">
    <citation type="journal article" date="2019" name="Int. J. Syst. Evol. Microbiol.">
        <title>The Global Catalogue of Microorganisms (GCM) 10K type strain sequencing project: providing services to taxonomists for standard genome sequencing and annotation.</title>
        <authorList>
            <consortium name="The Broad Institute Genomics Platform"/>
            <consortium name="The Broad Institute Genome Sequencing Center for Infectious Disease"/>
            <person name="Wu L."/>
            <person name="Ma J."/>
        </authorList>
    </citation>
    <scope>NUCLEOTIDE SEQUENCE [LARGE SCALE GENOMIC DNA]</scope>
    <source>
        <strain evidence="4">CGMCC 1.12478</strain>
    </source>
</reference>
<dbReference type="InterPro" id="IPR010985">
    <property type="entry name" value="Ribbon_hlx_hlx"/>
</dbReference>
<dbReference type="Pfam" id="PF09386">
    <property type="entry name" value="ParD"/>
    <property type="match status" value="1"/>
</dbReference>
<evidence type="ECO:0000256" key="1">
    <source>
        <dbReference type="ARBA" id="ARBA00022649"/>
    </source>
</evidence>
<dbReference type="InterPro" id="IPR038296">
    <property type="entry name" value="ParD_sf"/>
</dbReference>
<dbReference type="EMBL" id="BMFC01000007">
    <property type="protein sequence ID" value="GGC10281.1"/>
    <property type="molecule type" value="Genomic_DNA"/>
</dbReference>
<name>A0ABQ1KYF9_9RHOB</name>
<organism evidence="3 4">
    <name type="scientific">Marivita lacus</name>
    <dbReference type="NCBI Taxonomy" id="1323742"/>
    <lineage>
        <taxon>Bacteria</taxon>
        <taxon>Pseudomonadati</taxon>
        <taxon>Pseudomonadota</taxon>
        <taxon>Alphaproteobacteria</taxon>
        <taxon>Rhodobacterales</taxon>
        <taxon>Roseobacteraceae</taxon>
        <taxon>Marivita</taxon>
    </lineage>
</organism>
<dbReference type="InterPro" id="IPR022789">
    <property type="entry name" value="ParD"/>
</dbReference>
<proteinExistence type="predicted"/>
<gene>
    <name evidence="3" type="ORF">GCM10011363_28680</name>
</gene>
<feature type="compositionally biased region" description="Basic and acidic residues" evidence="2">
    <location>
        <begin position="111"/>
        <end position="125"/>
    </location>
</feature>
<feature type="region of interest" description="Disordered" evidence="2">
    <location>
        <begin position="104"/>
        <end position="125"/>
    </location>
</feature>
<dbReference type="Gene3D" id="6.10.180.10">
    <property type="entry name" value="Antitoxin ParD"/>
    <property type="match status" value="1"/>
</dbReference>
<keyword evidence="1" id="KW-1277">Toxin-antitoxin system</keyword>
<sequence>MARSAAWGATEVFGEALLNPSASTNVVMWDMIDYPFGMPRLSIDISPEDHQKLKAIAALKGQSIKDYVLGRALGDAPALDGKSEDQAFMALANFLEPRIEQARRGQLSGKSLDEIRREERSRAGV</sequence>
<protein>
    <recommendedName>
        <fullName evidence="5">Antitoxin</fullName>
    </recommendedName>
</protein>
<evidence type="ECO:0000313" key="4">
    <source>
        <dbReference type="Proteomes" id="UP000645462"/>
    </source>
</evidence>
<comment type="caution">
    <text evidence="3">The sequence shown here is derived from an EMBL/GenBank/DDBJ whole genome shotgun (WGS) entry which is preliminary data.</text>
</comment>
<evidence type="ECO:0000256" key="2">
    <source>
        <dbReference type="SAM" id="MobiDB-lite"/>
    </source>
</evidence>
<dbReference type="Proteomes" id="UP000645462">
    <property type="component" value="Unassembled WGS sequence"/>
</dbReference>
<keyword evidence="4" id="KW-1185">Reference proteome</keyword>
<accession>A0ABQ1KYF9</accession>
<evidence type="ECO:0000313" key="3">
    <source>
        <dbReference type="EMBL" id="GGC10281.1"/>
    </source>
</evidence>
<dbReference type="RefSeq" id="WP_229747813.1">
    <property type="nucleotide sequence ID" value="NZ_BMFC01000007.1"/>
</dbReference>
<dbReference type="SUPFAM" id="SSF47598">
    <property type="entry name" value="Ribbon-helix-helix"/>
    <property type="match status" value="1"/>
</dbReference>